<comment type="cofactor">
    <cofactor evidence="1">
        <name>Zn(2+)</name>
        <dbReference type="ChEBI" id="CHEBI:29105"/>
    </cofactor>
</comment>
<dbReference type="RefSeq" id="WP_344159009.1">
    <property type="nucleotide sequence ID" value="NZ_BAAANF010000019.1"/>
</dbReference>
<proteinExistence type="predicted"/>
<dbReference type="InterPro" id="IPR050246">
    <property type="entry name" value="Class_II_FBP_aldolase"/>
</dbReference>
<evidence type="ECO:0000313" key="3">
    <source>
        <dbReference type="Proteomes" id="UP001500280"/>
    </source>
</evidence>
<gene>
    <name evidence="2" type="ORF">GCM10009745_59350</name>
</gene>
<organism evidence="2 3">
    <name type="scientific">Kribbella yunnanensis</name>
    <dbReference type="NCBI Taxonomy" id="190194"/>
    <lineage>
        <taxon>Bacteria</taxon>
        <taxon>Bacillati</taxon>
        <taxon>Actinomycetota</taxon>
        <taxon>Actinomycetes</taxon>
        <taxon>Propionibacteriales</taxon>
        <taxon>Kribbellaceae</taxon>
        <taxon>Kribbella</taxon>
    </lineage>
</organism>
<protein>
    <submittedName>
        <fullName evidence="2">Ketose-bisphosphate aldolase</fullName>
    </submittedName>
</protein>
<dbReference type="Pfam" id="PF01116">
    <property type="entry name" value="F_bP_aldolase"/>
    <property type="match status" value="1"/>
</dbReference>
<dbReference type="CDD" id="cd00947">
    <property type="entry name" value="TBP_aldolase_IIB"/>
    <property type="match status" value="1"/>
</dbReference>
<name>A0ABN2IFS6_9ACTN</name>
<evidence type="ECO:0000313" key="2">
    <source>
        <dbReference type="EMBL" id="GAA1703982.1"/>
    </source>
</evidence>
<dbReference type="PANTHER" id="PTHR30304:SF0">
    <property type="entry name" value="D-TAGATOSE-1,6-BISPHOSPHATE ALDOLASE SUBUNIT GATY-RELATED"/>
    <property type="match status" value="1"/>
</dbReference>
<sequence length="287" mass="31070">MLTTTKVILDVANEHSFAVPAFNISDWAMFQGIVEISEEKDAPLIIGIHPDEVKHIGRELITGMIERSHRSSVPIAIHWDHGATYEQVLEAIQYGFTSVMIDASLKPFEENVALSKKVTDSAHALGLSVEAELGTIGANDSYAEAGAATIIYTDPDDAVTFVEQTGVDCLAVAIGTYHGFYPAHLKPELKLDLLKEIKSQVRIPLVLHGGSGNPDDEIAEAARIGINKINISTDIKVAYHDKMREVLGNDPKTREPNAIQPACIDAMKVVAAQKIDLFGATGKGSLY</sequence>
<reference evidence="2 3" key="1">
    <citation type="journal article" date="2019" name="Int. J. Syst. Evol. Microbiol.">
        <title>The Global Catalogue of Microorganisms (GCM) 10K type strain sequencing project: providing services to taxonomists for standard genome sequencing and annotation.</title>
        <authorList>
            <consortium name="The Broad Institute Genomics Platform"/>
            <consortium name="The Broad Institute Genome Sequencing Center for Infectious Disease"/>
            <person name="Wu L."/>
            <person name="Ma J."/>
        </authorList>
    </citation>
    <scope>NUCLEOTIDE SEQUENCE [LARGE SCALE GENOMIC DNA]</scope>
    <source>
        <strain evidence="2 3">JCM 14307</strain>
    </source>
</reference>
<dbReference type="Gene3D" id="3.20.20.70">
    <property type="entry name" value="Aldolase class I"/>
    <property type="match status" value="1"/>
</dbReference>
<dbReference type="EMBL" id="BAAANF010000019">
    <property type="protein sequence ID" value="GAA1703982.1"/>
    <property type="molecule type" value="Genomic_DNA"/>
</dbReference>
<dbReference type="PANTHER" id="PTHR30304">
    <property type="entry name" value="D-TAGATOSE-1,6-BISPHOSPHATE ALDOLASE"/>
    <property type="match status" value="1"/>
</dbReference>
<dbReference type="PIRSF" id="PIRSF001359">
    <property type="entry name" value="F_bP_aldolase_II"/>
    <property type="match status" value="1"/>
</dbReference>
<dbReference type="NCBIfam" id="TIGR00167">
    <property type="entry name" value="cbbA"/>
    <property type="match status" value="1"/>
</dbReference>
<dbReference type="InterPro" id="IPR013785">
    <property type="entry name" value="Aldolase_TIM"/>
</dbReference>
<dbReference type="Proteomes" id="UP001500280">
    <property type="component" value="Unassembled WGS sequence"/>
</dbReference>
<evidence type="ECO:0000256" key="1">
    <source>
        <dbReference type="ARBA" id="ARBA00001947"/>
    </source>
</evidence>
<comment type="caution">
    <text evidence="2">The sequence shown here is derived from an EMBL/GenBank/DDBJ whole genome shotgun (WGS) entry which is preliminary data.</text>
</comment>
<dbReference type="InterPro" id="IPR000771">
    <property type="entry name" value="FBA_II"/>
</dbReference>
<accession>A0ABN2IFS6</accession>
<dbReference type="SUPFAM" id="SSF51569">
    <property type="entry name" value="Aldolase"/>
    <property type="match status" value="1"/>
</dbReference>
<keyword evidence="3" id="KW-1185">Reference proteome</keyword>